<proteinExistence type="predicted"/>
<reference evidence="1" key="1">
    <citation type="submission" date="2020-04" db="EMBL/GenBank/DDBJ databases">
        <authorList>
            <person name="Chiriac C."/>
            <person name="Salcher M."/>
            <person name="Ghai R."/>
            <person name="Kavagutti S V."/>
        </authorList>
    </citation>
    <scope>NUCLEOTIDE SEQUENCE</scope>
</reference>
<sequence length="160" mass="17526">MNGIYKFVRRSGGTGTVISTTYLSRDMSLGSPAYVNVRTSSRAITDGVLDGVEVDSFYFGNAPLTSHQSQSVRRDIQSRVALIKQELIVRDFTLVQMPRGRAKLLNIHDNFGDVVSETPSGDVVILANCTCREVSVEDDEGIHGARFAIRFFKVSPANAP</sequence>
<name>A0A6J5LYQ5_9CAUD</name>
<dbReference type="EMBL" id="LR796342">
    <property type="protein sequence ID" value="CAB4138273.1"/>
    <property type="molecule type" value="Genomic_DNA"/>
</dbReference>
<protein>
    <submittedName>
        <fullName evidence="1">Uncharacterized protein</fullName>
    </submittedName>
</protein>
<organism evidence="1">
    <name type="scientific">uncultured Caudovirales phage</name>
    <dbReference type="NCBI Taxonomy" id="2100421"/>
    <lineage>
        <taxon>Viruses</taxon>
        <taxon>Duplodnaviria</taxon>
        <taxon>Heunggongvirae</taxon>
        <taxon>Uroviricota</taxon>
        <taxon>Caudoviricetes</taxon>
        <taxon>Peduoviridae</taxon>
        <taxon>Maltschvirus</taxon>
        <taxon>Maltschvirus maltsch</taxon>
    </lineage>
</organism>
<gene>
    <name evidence="1" type="ORF">UFOVP329_35</name>
</gene>
<evidence type="ECO:0000313" key="1">
    <source>
        <dbReference type="EMBL" id="CAB4138273.1"/>
    </source>
</evidence>
<accession>A0A6J5LYQ5</accession>